<sequence length="1416" mass="159076">MARILGRHRLWLSILFYTFTCLVIILETRPTLAHSPLDTLAPNTLSSSPLEADDGLAFLQHVLEDRVDTDYCRPTGKITDSACDFATIDALNEGLYLKLQELVQTTFFRYYKLNLYKRCPFWQEDGLCMNRDCSVGTVEEHDMPNIWPEEDLGAIRRTSTTAPVGQCEARDDDFCVMDDLHDEESVYVDLMANPERFTGYAGPSAARVWRSIYEENCFGIVHKMTEGCETCNNIMNGVDTDIDTDSTSGPKFPPNPFVSLPTSSEELSPLLQSLAELRDGGGPDNSDVCLEKRVFYRLISGLHSSISIHICGEYFDRNTGNWGPNLSCFITRIGSHPERLQNVYFNYVLLLRAVAKLEPYLRDYGFVDGITGKQGVKPQVDSILQQIASYPPTFEESSLFQEDSFTKQEFRDRFRNVSRIMDCVGCEKCRLWGKVQVSGLGTALKILFGDLASPSSAPLQRTEIIALFNTLNRFSESLMAIAQFRDMYQAAVKGDSSTAENIHHSPPAKQRLDQATSKVSLPAPTSSSAQSIRKDQNATDRTSTYTIVQCFKVGWYRCMGSFVGWIVSNLKEWNIPVPVVLETPPVPPLPNPSHTSLTRERTNSSSVSKASSARTFRAVTDVPDDWKPNEQQLSYLTYYAASKPKKLTKLHTLTQLDQIDTKTFDYELQRSYITLLNAFAKLLTLSTSPSHVNTTVRQKAHLTLSGLLVAHGVVTSPEVQRGVDEEGVDGPSIMLRRGILDLVSKGLDGKSCIRYRGWSEYQMRSQQVPTLDGQQVPQGLSPGMQQLLAILKGELQSDPTDPITFDLENEMVVEEMALGVVGGLFTNLRDEMSVLRYWNAVLKHFEYDSQWTSSALGPALAQEALTSLQSNLRFLLPISIMQTLTAINNHPTSHVPVPKEPVISFTREAILVDILSIMLMSPYELRGINIIEMQKCLVMELKRVCFECADKPRADATRDSLVGALGGLASHLYYVDQISDLVTSLLQVISDLSGENVPVLQGSELMYQHRLLRGLNQIVHAGRRASQSFGWQVDKAEMRAWMNGLKLLSCEERETRLLFARALCLYMIYDDMDEATDKITQRFTRMSVPWLSLFEEENAIIDHARRGVLQYASVYNLTPADMYCILTLIRSFVVRFGKEEFVRLIPLVFEIQKVLDEEPQYEAEKEEQFWRRVGYNECLLLWLSYAGTVFLADSFLDYVKGLKDNSMSLFESTSLRTMTNLPPDFTHLYNEHSRDVDNWVERSKVVDLISNCQAFTDDESFQFVRVDRILWADFGRKSGERPKQGFRIRPASEDQQMPTAAIDPNPSLQEATPAKNDTDASEPVKVQSLKRALTNQSNPPRTLSLSSLPPAIPVQNFPSSNLGDDLVKPDDVSGKESVVGFDKSAEDLLSQLQQLAVGLTADIKRGSLVKGPYGNL</sequence>
<evidence type="ECO:0000256" key="14">
    <source>
        <dbReference type="ARBA" id="ARBA00023180"/>
    </source>
</evidence>
<keyword evidence="13" id="KW-1015">Disulfide bond</keyword>
<keyword evidence="18" id="KW-1185">Reference proteome</keyword>
<dbReference type="InterPro" id="IPR037192">
    <property type="entry name" value="ERO1-like_sf"/>
</dbReference>
<name>A0A261XTU7_9FUNG</name>
<dbReference type="PANTHER" id="PTHR12613">
    <property type="entry name" value="ERO1-RELATED"/>
    <property type="match status" value="1"/>
</dbReference>
<keyword evidence="7" id="KW-0732">Signal</keyword>
<evidence type="ECO:0000256" key="15">
    <source>
        <dbReference type="ARBA" id="ARBA00023284"/>
    </source>
</evidence>
<keyword evidence="11" id="KW-0560">Oxidoreductase</keyword>
<evidence type="ECO:0000256" key="3">
    <source>
        <dbReference type="ARBA" id="ARBA00008277"/>
    </source>
</evidence>
<evidence type="ECO:0000256" key="4">
    <source>
        <dbReference type="ARBA" id="ARBA00011802"/>
    </source>
</evidence>
<accession>A0A261XTU7</accession>
<comment type="similarity">
    <text evidence="3">Belongs to the EROs family.</text>
</comment>
<feature type="region of interest" description="Disordered" evidence="16">
    <location>
        <begin position="589"/>
        <end position="610"/>
    </location>
</feature>
<dbReference type="Proteomes" id="UP000242875">
    <property type="component" value="Unassembled WGS sequence"/>
</dbReference>
<evidence type="ECO:0000256" key="8">
    <source>
        <dbReference type="ARBA" id="ARBA00022824"/>
    </source>
</evidence>
<dbReference type="GO" id="GO:0034975">
    <property type="term" value="P:protein folding in endoplasmic reticulum"/>
    <property type="evidence" value="ECO:0007669"/>
    <property type="project" value="InterPro"/>
</dbReference>
<dbReference type="InterPro" id="IPR007266">
    <property type="entry name" value="Ero1"/>
</dbReference>
<dbReference type="SUPFAM" id="SSF110019">
    <property type="entry name" value="ERO1-like"/>
    <property type="match status" value="1"/>
</dbReference>
<evidence type="ECO:0000256" key="2">
    <source>
        <dbReference type="ARBA" id="ARBA00004367"/>
    </source>
</evidence>
<keyword evidence="8" id="KW-0256">Endoplasmic reticulum</keyword>
<evidence type="ECO:0000256" key="5">
    <source>
        <dbReference type="ARBA" id="ARBA00022448"/>
    </source>
</evidence>
<evidence type="ECO:0000256" key="11">
    <source>
        <dbReference type="ARBA" id="ARBA00023002"/>
    </source>
</evidence>
<feature type="compositionally biased region" description="Polar residues" evidence="16">
    <location>
        <begin position="513"/>
        <end position="531"/>
    </location>
</feature>
<comment type="caution">
    <text evidence="17">The sequence shown here is derived from an EMBL/GenBank/DDBJ whole genome shotgun (WGS) entry which is preliminary data.</text>
</comment>
<evidence type="ECO:0000256" key="6">
    <source>
        <dbReference type="ARBA" id="ARBA00022630"/>
    </source>
</evidence>
<evidence type="ECO:0000313" key="17">
    <source>
        <dbReference type="EMBL" id="OZJ01743.1"/>
    </source>
</evidence>
<keyword evidence="5" id="KW-0813">Transport</keyword>
<keyword evidence="14" id="KW-0325">Glycoprotein</keyword>
<keyword evidence="6" id="KW-0285">Flavoprotein</keyword>
<comment type="subcellular location">
    <subcellularLocation>
        <location evidence="2">Endoplasmic reticulum membrane</location>
        <topology evidence="2">Peripheral membrane protein</topology>
        <orientation evidence="2">Lumenal side</orientation>
    </subcellularLocation>
</comment>
<dbReference type="GO" id="GO:0005789">
    <property type="term" value="C:endoplasmic reticulum membrane"/>
    <property type="evidence" value="ECO:0007669"/>
    <property type="project" value="UniProtKB-SubCell"/>
</dbReference>
<keyword evidence="15" id="KW-0676">Redox-active center</keyword>
<evidence type="ECO:0000256" key="16">
    <source>
        <dbReference type="SAM" id="MobiDB-lite"/>
    </source>
</evidence>
<dbReference type="OrthoDB" id="269384at2759"/>
<comment type="subunit">
    <text evidence="4">May function both as a monomer and a homodimer.</text>
</comment>
<keyword evidence="10" id="KW-0249">Electron transport</keyword>
<protein>
    <submittedName>
        <fullName evidence="17">Uncharacterized protein</fullName>
    </submittedName>
</protein>
<dbReference type="GO" id="GO:0071949">
    <property type="term" value="F:FAD binding"/>
    <property type="evidence" value="ECO:0007669"/>
    <property type="project" value="InterPro"/>
</dbReference>
<evidence type="ECO:0000256" key="10">
    <source>
        <dbReference type="ARBA" id="ARBA00022982"/>
    </source>
</evidence>
<gene>
    <name evidence="17" type="ORF">BZG36_05175</name>
</gene>
<keyword evidence="12" id="KW-0472">Membrane</keyword>
<dbReference type="GO" id="GO:0015035">
    <property type="term" value="F:protein-disulfide reductase activity"/>
    <property type="evidence" value="ECO:0007669"/>
    <property type="project" value="InterPro"/>
</dbReference>
<proteinExistence type="inferred from homology"/>
<comment type="cofactor">
    <cofactor evidence="1">
        <name>FAD</name>
        <dbReference type="ChEBI" id="CHEBI:57692"/>
    </cofactor>
</comment>
<dbReference type="PANTHER" id="PTHR12613:SF0">
    <property type="entry name" value="ERO1-LIKE PROTEIN"/>
    <property type="match status" value="1"/>
</dbReference>
<evidence type="ECO:0000256" key="7">
    <source>
        <dbReference type="ARBA" id="ARBA00022729"/>
    </source>
</evidence>
<feature type="region of interest" description="Disordered" evidence="16">
    <location>
        <begin position="1280"/>
        <end position="1325"/>
    </location>
</feature>
<evidence type="ECO:0000313" key="18">
    <source>
        <dbReference type="Proteomes" id="UP000242875"/>
    </source>
</evidence>
<dbReference type="GO" id="GO:0016972">
    <property type="term" value="F:thiol oxidase activity"/>
    <property type="evidence" value="ECO:0007669"/>
    <property type="project" value="InterPro"/>
</dbReference>
<feature type="region of interest" description="Disordered" evidence="16">
    <location>
        <begin position="497"/>
        <end position="538"/>
    </location>
</feature>
<reference evidence="17 18" key="1">
    <citation type="journal article" date="2017" name="Mycologia">
        <title>Bifiguratus adelaidae, gen. et sp. nov., a new member of Mucoromycotina in endophytic and soil-dwelling habitats.</title>
        <authorList>
            <person name="Torres-Cruz T.J."/>
            <person name="Billingsley Tobias T.L."/>
            <person name="Almatruk M."/>
            <person name="Hesse C."/>
            <person name="Kuske C.R."/>
            <person name="Desiro A."/>
            <person name="Benucci G.M."/>
            <person name="Bonito G."/>
            <person name="Stajich J.E."/>
            <person name="Dunlap C."/>
            <person name="Arnold A.E."/>
            <person name="Porras-Alfaro A."/>
        </authorList>
    </citation>
    <scope>NUCLEOTIDE SEQUENCE [LARGE SCALE GENOMIC DNA]</scope>
    <source>
        <strain evidence="17 18">AZ0501</strain>
    </source>
</reference>
<evidence type="ECO:0000256" key="9">
    <source>
        <dbReference type="ARBA" id="ARBA00022827"/>
    </source>
</evidence>
<evidence type="ECO:0000256" key="12">
    <source>
        <dbReference type="ARBA" id="ARBA00023136"/>
    </source>
</evidence>
<evidence type="ECO:0000256" key="1">
    <source>
        <dbReference type="ARBA" id="ARBA00001974"/>
    </source>
</evidence>
<dbReference type="EMBL" id="MVBO01000250">
    <property type="protein sequence ID" value="OZJ01743.1"/>
    <property type="molecule type" value="Genomic_DNA"/>
</dbReference>
<dbReference type="Pfam" id="PF04137">
    <property type="entry name" value="ERO1"/>
    <property type="match status" value="1"/>
</dbReference>
<evidence type="ECO:0000256" key="13">
    <source>
        <dbReference type="ARBA" id="ARBA00023157"/>
    </source>
</evidence>
<organism evidence="17 18">
    <name type="scientific">Bifiguratus adelaidae</name>
    <dbReference type="NCBI Taxonomy" id="1938954"/>
    <lineage>
        <taxon>Eukaryota</taxon>
        <taxon>Fungi</taxon>
        <taxon>Fungi incertae sedis</taxon>
        <taxon>Mucoromycota</taxon>
        <taxon>Mucoromycotina</taxon>
        <taxon>Endogonomycetes</taxon>
        <taxon>Endogonales</taxon>
        <taxon>Endogonales incertae sedis</taxon>
        <taxon>Bifiguratus</taxon>
    </lineage>
</organism>
<keyword evidence="9" id="KW-0274">FAD</keyword>